<evidence type="ECO:0000256" key="1">
    <source>
        <dbReference type="PROSITE-ProRule" id="PRU01076"/>
    </source>
</evidence>
<evidence type="ECO:0000313" key="4">
    <source>
        <dbReference type="Proteomes" id="UP000547458"/>
    </source>
</evidence>
<feature type="domain" description="SpoVT-AbrB" evidence="2">
    <location>
        <begin position="1"/>
        <end position="47"/>
    </location>
</feature>
<dbReference type="RefSeq" id="WP_167991299.1">
    <property type="nucleotide sequence ID" value="NZ_JAATJL010000001.1"/>
</dbReference>
<comment type="caution">
    <text evidence="3">The sequence shown here is derived from an EMBL/GenBank/DDBJ whole genome shotgun (WGS) entry which is preliminary data.</text>
</comment>
<gene>
    <name evidence="3" type="ORF">BJ994_000581</name>
</gene>
<dbReference type="SMART" id="SM00966">
    <property type="entry name" value="SpoVT_AbrB"/>
    <property type="match status" value="1"/>
</dbReference>
<dbReference type="Proteomes" id="UP000547458">
    <property type="component" value="Unassembled WGS sequence"/>
</dbReference>
<name>A0A846RNZ8_9MICC</name>
<keyword evidence="1" id="KW-0238">DNA-binding</keyword>
<keyword evidence="4" id="KW-1185">Reference proteome</keyword>
<sequence length="91" mass="9724">MAIAKVTSQGRVTIPLEIRQQLALETGSKVEFELAGTGAAVMKPVRSSLKSRQGVFRESRRKPISLKELEEAIAAEAGSGMPEKPLSDAST</sequence>
<evidence type="ECO:0000259" key="2">
    <source>
        <dbReference type="PROSITE" id="PS51740"/>
    </source>
</evidence>
<protein>
    <submittedName>
        <fullName evidence="3">AbrB family looped-hinge helix DNA binding protein</fullName>
    </submittedName>
</protein>
<dbReference type="NCBIfam" id="TIGR01439">
    <property type="entry name" value="lp_hng_hel_AbrB"/>
    <property type="match status" value="1"/>
</dbReference>
<dbReference type="GO" id="GO:0003677">
    <property type="term" value="F:DNA binding"/>
    <property type="evidence" value="ECO:0007669"/>
    <property type="project" value="UniProtKB-UniRule"/>
</dbReference>
<dbReference type="PROSITE" id="PS51740">
    <property type="entry name" value="SPOVT_ABRB"/>
    <property type="match status" value="1"/>
</dbReference>
<dbReference type="InterPro" id="IPR007159">
    <property type="entry name" value="SpoVT-AbrB_dom"/>
</dbReference>
<organism evidence="3 4">
    <name type="scientific">Arthrobacter pigmenti</name>
    <dbReference type="NCBI Taxonomy" id="271432"/>
    <lineage>
        <taxon>Bacteria</taxon>
        <taxon>Bacillati</taxon>
        <taxon>Actinomycetota</taxon>
        <taxon>Actinomycetes</taxon>
        <taxon>Micrococcales</taxon>
        <taxon>Micrococcaceae</taxon>
        <taxon>Arthrobacter</taxon>
    </lineage>
</organism>
<reference evidence="3 4" key="1">
    <citation type="submission" date="2020-03" db="EMBL/GenBank/DDBJ databases">
        <title>Sequencing the genomes of 1000 actinobacteria strains.</title>
        <authorList>
            <person name="Klenk H.-P."/>
        </authorList>
    </citation>
    <scope>NUCLEOTIDE SEQUENCE [LARGE SCALE GENOMIC DNA]</scope>
    <source>
        <strain evidence="3 4">DSM 16403</strain>
    </source>
</reference>
<accession>A0A846RNZ8</accession>
<dbReference type="InterPro" id="IPR037914">
    <property type="entry name" value="SpoVT-AbrB_sf"/>
</dbReference>
<dbReference type="SUPFAM" id="SSF89447">
    <property type="entry name" value="AbrB/MazE/MraZ-like"/>
    <property type="match status" value="1"/>
</dbReference>
<dbReference type="Gene3D" id="2.10.260.10">
    <property type="match status" value="1"/>
</dbReference>
<dbReference type="AlphaFoldDB" id="A0A846RNZ8"/>
<dbReference type="EMBL" id="JAATJL010000001">
    <property type="protein sequence ID" value="NJC21505.1"/>
    <property type="molecule type" value="Genomic_DNA"/>
</dbReference>
<evidence type="ECO:0000313" key="3">
    <source>
        <dbReference type="EMBL" id="NJC21505.1"/>
    </source>
</evidence>
<dbReference type="Pfam" id="PF04014">
    <property type="entry name" value="MazE_antitoxin"/>
    <property type="match status" value="1"/>
</dbReference>
<proteinExistence type="predicted"/>